<gene>
    <name evidence="1" type="ORF">CINCED_3A023816</name>
</gene>
<reference evidence="1 2" key="1">
    <citation type="submission" date="2019-08" db="EMBL/GenBank/DDBJ databases">
        <authorList>
            <person name="Alioto T."/>
            <person name="Alioto T."/>
            <person name="Gomez Garrido J."/>
        </authorList>
    </citation>
    <scope>NUCLEOTIDE SEQUENCE [LARGE SCALE GENOMIC DNA]</scope>
</reference>
<protein>
    <submittedName>
        <fullName evidence="1">Uncharacterized protein</fullName>
    </submittedName>
</protein>
<dbReference type="Proteomes" id="UP000325440">
    <property type="component" value="Unassembled WGS sequence"/>
</dbReference>
<organism evidence="1 2">
    <name type="scientific">Cinara cedri</name>
    <dbReference type="NCBI Taxonomy" id="506608"/>
    <lineage>
        <taxon>Eukaryota</taxon>
        <taxon>Metazoa</taxon>
        <taxon>Ecdysozoa</taxon>
        <taxon>Arthropoda</taxon>
        <taxon>Hexapoda</taxon>
        <taxon>Insecta</taxon>
        <taxon>Pterygota</taxon>
        <taxon>Neoptera</taxon>
        <taxon>Paraneoptera</taxon>
        <taxon>Hemiptera</taxon>
        <taxon>Sternorrhyncha</taxon>
        <taxon>Aphidomorpha</taxon>
        <taxon>Aphidoidea</taxon>
        <taxon>Aphididae</taxon>
        <taxon>Lachninae</taxon>
        <taxon>Cinara</taxon>
    </lineage>
</organism>
<accession>A0A5E4NSS3</accession>
<evidence type="ECO:0000313" key="1">
    <source>
        <dbReference type="EMBL" id="VVC46250.1"/>
    </source>
</evidence>
<dbReference type="AlphaFoldDB" id="A0A5E4NSS3"/>
<proteinExistence type="predicted"/>
<name>A0A5E4NSS3_9HEMI</name>
<evidence type="ECO:0000313" key="2">
    <source>
        <dbReference type="Proteomes" id="UP000325440"/>
    </source>
</evidence>
<dbReference type="EMBL" id="CABPRJ010002453">
    <property type="protein sequence ID" value="VVC46250.1"/>
    <property type="molecule type" value="Genomic_DNA"/>
</dbReference>
<keyword evidence="2" id="KW-1185">Reference proteome</keyword>
<sequence length="168" mass="19299">MEETQAHMMLLIDLERIEDQVSITISYVHPSGENELILEDHVPFERDFMIRAFHKSKEELCKVRVTYLTLDHTNHGKHSYMVSIASLREDPIYKVAVPIARHGPRTVPHSVAVTWKNSLAGILLEELRAEEEEELLEEMRIQDETRLQEEILRQAAGAAVGEEEESNA</sequence>